<dbReference type="RefSeq" id="WP_100081155.1">
    <property type="nucleotide sequence ID" value="NZ_NQVN01000009.1"/>
</dbReference>
<dbReference type="Gene3D" id="2.60.120.600">
    <property type="entry name" value="Domain of unknown function DUF1214, C-terminal domain"/>
    <property type="match status" value="1"/>
</dbReference>
<organism evidence="3 4">
    <name type="scientific">Pleomorphomonas carboxyditropha</name>
    <dbReference type="NCBI Taxonomy" id="2023338"/>
    <lineage>
        <taxon>Bacteria</taxon>
        <taxon>Pseudomonadati</taxon>
        <taxon>Pseudomonadota</taxon>
        <taxon>Alphaproteobacteria</taxon>
        <taxon>Hyphomicrobiales</taxon>
        <taxon>Pleomorphomonadaceae</taxon>
        <taxon>Pleomorphomonas</taxon>
    </lineage>
</organism>
<feature type="domain" description="DUF1214" evidence="2">
    <location>
        <begin position="70"/>
        <end position="169"/>
    </location>
</feature>
<comment type="caution">
    <text evidence="3">The sequence shown here is derived from an EMBL/GenBank/DDBJ whole genome shotgun (WGS) entry which is preliminary data.</text>
</comment>
<sequence length="194" mass="20389">MLATLRFILVILAGILLGLVSAWWAVGNLRFEGSRTIGQWSLQNDGAKANPYEAVRAARRGGGGLGPSEGIELTTEVSADGKPLAAACAYLVAGPMPQGVLWTLTVSDRDGRLPGNPARRVGFTSLDAMTFGPARQIRISIGRDVRPGDFVATTGLSSLRLTLRLYSPTLATRAPGPEQLPTVTSLGCEEGEAS</sequence>
<dbReference type="Proteomes" id="UP000231070">
    <property type="component" value="Unassembled WGS sequence"/>
</dbReference>
<keyword evidence="4" id="KW-1185">Reference proteome</keyword>
<dbReference type="EMBL" id="NQVN01000009">
    <property type="protein sequence ID" value="PIO98482.1"/>
    <property type="molecule type" value="Genomic_DNA"/>
</dbReference>
<dbReference type="SUPFAM" id="SSF160935">
    <property type="entry name" value="VPA0735-like"/>
    <property type="match status" value="1"/>
</dbReference>
<evidence type="ECO:0000313" key="4">
    <source>
        <dbReference type="Proteomes" id="UP000231070"/>
    </source>
</evidence>
<feature type="region of interest" description="Disordered" evidence="1">
    <location>
        <begin position="173"/>
        <end position="194"/>
    </location>
</feature>
<evidence type="ECO:0000256" key="1">
    <source>
        <dbReference type="SAM" id="MobiDB-lite"/>
    </source>
</evidence>
<proteinExistence type="predicted"/>
<accession>A0A2G9WW00</accession>
<protein>
    <recommendedName>
        <fullName evidence="2">DUF1214 domain-containing protein</fullName>
    </recommendedName>
</protein>
<reference evidence="3 4" key="1">
    <citation type="submission" date="2017-08" db="EMBL/GenBank/DDBJ databases">
        <title>Pleomorphomonas carboxidotrophicus sp. nov., a new mesophilic hydrogenogenic carboxidotroph.</title>
        <authorList>
            <person name="Esquivel-Elizondo S."/>
            <person name="Krajmalnik-Brown R."/>
            <person name="Maldonado J."/>
        </authorList>
    </citation>
    <scope>NUCLEOTIDE SEQUENCE [LARGE SCALE GENOMIC DNA]</scope>
    <source>
        <strain evidence="3 4">SVCO-16</strain>
    </source>
</reference>
<dbReference type="Pfam" id="PF06742">
    <property type="entry name" value="DUF1214"/>
    <property type="match status" value="1"/>
</dbReference>
<name>A0A2G9WW00_9HYPH</name>
<dbReference type="OrthoDB" id="7837485at2"/>
<dbReference type="InterPro" id="IPR037049">
    <property type="entry name" value="DUF1214_C_sf"/>
</dbReference>
<evidence type="ECO:0000259" key="2">
    <source>
        <dbReference type="Pfam" id="PF06742"/>
    </source>
</evidence>
<evidence type="ECO:0000313" key="3">
    <source>
        <dbReference type="EMBL" id="PIO98482.1"/>
    </source>
</evidence>
<dbReference type="InterPro" id="IPR010621">
    <property type="entry name" value="DUF1214"/>
</dbReference>
<dbReference type="AlphaFoldDB" id="A0A2G9WW00"/>
<gene>
    <name evidence="3" type="ORF">CJ014_14225</name>
</gene>